<dbReference type="Pfam" id="PF17195">
    <property type="entry name" value="DUF5132"/>
    <property type="match status" value="1"/>
</dbReference>
<evidence type="ECO:0000313" key="2">
    <source>
        <dbReference type="Proteomes" id="UP000320055"/>
    </source>
</evidence>
<keyword evidence="2" id="KW-1185">Reference proteome</keyword>
<reference evidence="1 2" key="1">
    <citation type="submission" date="2019-01" db="EMBL/GenBank/DDBJ databases">
        <authorList>
            <person name="Brito A."/>
        </authorList>
    </citation>
    <scope>NUCLEOTIDE SEQUENCE [LARGE SCALE GENOMIC DNA]</scope>
    <source>
        <strain evidence="1">1</strain>
    </source>
</reference>
<protein>
    <recommendedName>
        <fullName evidence="3">DUF5132 domain-containing protein</fullName>
    </recommendedName>
</protein>
<dbReference type="RefSeq" id="WP_246141859.1">
    <property type="nucleotide sequence ID" value="NZ_LR213916.1"/>
</dbReference>
<proteinExistence type="predicted"/>
<organism evidence="1 2">
    <name type="scientific">Hyella patelloides LEGE 07179</name>
    <dbReference type="NCBI Taxonomy" id="945734"/>
    <lineage>
        <taxon>Bacteria</taxon>
        <taxon>Bacillati</taxon>
        <taxon>Cyanobacteriota</taxon>
        <taxon>Cyanophyceae</taxon>
        <taxon>Pleurocapsales</taxon>
        <taxon>Hyellaceae</taxon>
        <taxon>Hyella</taxon>
    </lineage>
</organism>
<accession>A0A563VMX7</accession>
<sequence length="117" mass="12065">MSEMQPVNNPVPNQNSVLNQVQNAYRNNPMQTLAIGMGVAVLAPAVLPLMKPLAKAAIKSGVGFYEKTKGAIAETGEVIGDIVAEAKAEAAAEQAQKISVASGLMNAASNSNETQGN</sequence>
<gene>
    <name evidence="1" type="ORF">H1P_1650011</name>
</gene>
<dbReference type="AlphaFoldDB" id="A0A563VMX7"/>
<evidence type="ECO:0008006" key="3">
    <source>
        <dbReference type="Google" id="ProtNLM"/>
    </source>
</evidence>
<dbReference type="EMBL" id="CAACVJ010000074">
    <property type="protein sequence ID" value="VEP12789.1"/>
    <property type="molecule type" value="Genomic_DNA"/>
</dbReference>
<dbReference type="InterPro" id="IPR033456">
    <property type="entry name" value="DUF5132"/>
</dbReference>
<dbReference type="Proteomes" id="UP000320055">
    <property type="component" value="Unassembled WGS sequence"/>
</dbReference>
<evidence type="ECO:0000313" key="1">
    <source>
        <dbReference type="EMBL" id="VEP12789.1"/>
    </source>
</evidence>
<name>A0A563VMX7_9CYAN</name>